<feature type="transmembrane region" description="Helical" evidence="6">
    <location>
        <begin position="36"/>
        <end position="58"/>
    </location>
</feature>
<evidence type="ECO:0000256" key="5">
    <source>
        <dbReference type="ARBA" id="ARBA00023136"/>
    </source>
</evidence>
<keyword evidence="4 6" id="KW-1133">Transmembrane helix</keyword>
<dbReference type="Pfam" id="PF13440">
    <property type="entry name" value="Polysacc_synt_3"/>
    <property type="match status" value="1"/>
</dbReference>
<reference evidence="7" key="1">
    <citation type="submission" date="2024-05" db="EMBL/GenBank/DDBJ databases">
        <title>Pontimicrobium maritimus sp. nov., isolated form sea water.</title>
        <authorList>
            <person name="Muhammad N."/>
            <person name="Vuong T.Q."/>
            <person name="Han H.L."/>
            <person name="Kim S.-G."/>
        </authorList>
    </citation>
    <scope>NUCLEOTIDE SEQUENCE</scope>
    <source>
        <strain evidence="7">SW4</strain>
    </source>
</reference>
<dbReference type="EMBL" id="CP157199">
    <property type="protein sequence ID" value="XBG60213.1"/>
    <property type="molecule type" value="Genomic_DNA"/>
</dbReference>
<sequence length="492" mass="54806">MTNKNSYRDILKTTSLFSGVQVLNVLISIVKSKLAAILIGPAGIGILGLLNSTLNVIVGLSKLGLDVSAVKEISALNEKNKSRAIKIIDVLRRLCWITGLLGAVITFVFSSWLSKLTFGDSSHTTSFMLLSFAVLFNQLTVGNLAILQGLRKLKRLAKASLWGSFFSLIVIIPLYYYYGIEGIVPAIILISVFTYFFSWLYAKKEFVNQSKLSLKETLSEGKSMIKLGFVLSLGSLATILTIFAIQIFITNKGGVDEVGFYNAAFIVINAYVGVIFTAMSKDYFPRLSSVVNEQVEMLKVVNQQAYIAVLLLTPIIVIFLAFIPTIISILFTKEFIPIIGILTFGILATLFKAVSWSMGFILVAKGDSKLYIKTEVGFNVLLLLISAFGYIYGGLTGVGMSYLVYYIIYLIGIKIITNSKYKFKFENEFYQVFLICMVLCLGAFYATYFDSLYLKYGILFVFIVASIIFSINRLDKKTDLIKELKQRITKNK</sequence>
<keyword evidence="5 6" id="KW-0472">Membrane</keyword>
<feature type="transmembrane region" description="Helical" evidence="6">
    <location>
        <begin position="183"/>
        <end position="202"/>
    </location>
</feature>
<feature type="transmembrane region" description="Helical" evidence="6">
    <location>
        <begin position="305"/>
        <end position="332"/>
    </location>
</feature>
<dbReference type="PANTHER" id="PTHR30250:SF11">
    <property type="entry name" value="O-ANTIGEN TRANSPORTER-RELATED"/>
    <property type="match status" value="1"/>
</dbReference>
<dbReference type="InterPro" id="IPR050833">
    <property type="entry name" value="Poly_Biosynth_Transport"/>
</dbReference>
<feature type="transmembrane region" description="Helical" evidence="6">
    <location>
        <begin position="399"/>
        <end position="417"/>
    </location>
</feature>
<feature type="transmembrane region" description="Helical" evidence="6">
    <location>
        <begin position="126"/>
        <end position="147"/>
    </location>
</feature>
<dbReference type="GO" id="GO:0005886">
    <property type="term" value="C:plasma membrane"/>
    <property type="evidence" value="ECO:0007669"/>
    <property type="project" value="UniProtKB-SubCell"/>
</dbReference>
<name>A0AAU7BQ17_9FLAO</name>
<feature type="transmembrane region" description="Helical" evidence="6">
    <location>
        <begin position="429"/>
        <end position="447"/>
    </location>
</feature>
<evidence type="ECO:0000256" key="1">
    <source>
        <dbReference type="ARBA" id="ARBA00004651"/>
    </source>
</evidence>
<keyword evidence="2" id="KW-1003">Cell membrane</keyword>
<dbReference type="PANTHER" id="PTHR30250">
    <property type="entry name" value="PST FAMILY PREDICTED COLANIC ACID TRANSPORTER"/>
    <property type="match status" value="1"/>
</dbReference>
<accession>A0AAU7BQ17</accession>
<evidence type="ECO:0000256" key="6">
    <source>
        <dbReference type="SAM" id="Phobius"/>
    </source>
</evidence>
<evidence type="ECO:0000313" key="7">
    <source>
        <dbReference type="EMBL" id="XBG60213.1"/>
    </source>
</evidence>
<feature type="transmembrane region" description="Helical" evidence="6">
    <location>
        <begin position="223"/>
        <end position="249"/>
    </location>
</feature>
<keyword evidence="3 6" id="KW-0812">Transmembrane</keyword>
<proteinExistence type="predicted"/>
<feature type="transmembrane region" description="Helical" evidence="6">
    <location>
        <begin position="453"/>
        <end position="472"/>
    </location>
</feature>
<feature type="transmembrane region" description="Helical" evidence="6">
    <location>
        <begin position="159"/>
        <end position="177"/>
    </location>
</feature>
<feature type="transmembrane region" description="Helical" evidence="6">
    <location>
        <begin position="376"/>
        <end position="393"/>
    </location>
</feature>
<gene>
    <name evidence="7" type="ORF">ABGB03_10140</name>
</gene>
<dbReference type="RefSeq" id="WP_347922398.1">
    <property type="nucleotide sequence ID" value="NZ_CP157199.1"/>
</dbReference>
<feature type="transmembrane region" description="Helical" evidence="6">
    <location>
        <begin position="261"/>
        <end position="284"/>
    </location>
</feature>
<feature type="transmembrane region" description="Helical" evidence="6">
    <location>
        <begin position="94"/>
        <end position="114"/>
    </location>
</feature>
<organism evidence="7">
    <name type="scientific">Pontimicrobium sp. SW4</name>
    <dbReference type="NCBI Taxonomy" id="3153519"/>
    <lineage>
        <taxon>Bacteria</taxon>
        <taxon>Pseudomonadati</taxon>
        <taxon>Bacteroidota</taxon>
        <taxon>Flavobacteriia</taxon>
        <taxon>Flavobacteriales</taxon>
        <taxon>Flavobacteriaceae</taxon>
        <taxon>Pontimicrobium</taxon>
    </lineage>
</organism>
<evidence type="ECO:0000256" key="2">
    <source>
        <dbReference type="ARBA" id="ARBA00022475"/>
    </source>
</evidence>
<evidence type="ECO:0000256" key="4">
    <source>
        <dbReference type="ARBA" id="ARBA00022989"/>
    </source>
</evidence>
<feature type="transmembrane region" description="Helical" evidence="6">
    <location>
        <begin position="338"/>
        <end position="364"/>
    </location>
</feature>
<protein>
    <submittedName>
        <fullName evidence="7">Oligosaccharide flippase family protein</fullName>
    </submittedName>
</protein>
<dbReference type="AlphaFoldDB" id="A0AAU7BQ17"/>
<comment type="subcellular location">
    <subcellularLocation>
        <location evidence="1">Cell membrane</location>
        <topology evidence="1">Multi-pass membrane protein</topology>
    </subcellularLocation>
</comment>
<feature type="transmembrane region" description="Helical" evidence="6">
    <location>
        <begin position="12"/>
        <end position="30"/>
    </location>
</feature>
<evidence type="ECO:0000256" key="3">
    <source>
        <dbReference type="ARBA" id="ARBA00022692"/>
    </source>
</evidence>